<keyword evidence="2" id="KW-0732">Signal</keyword>
<dbReference type="Proteomes" id="UP000186817">
    <property type="component" value="Unassembled WGS sequence"/>
</dbReference>
<keyword evidence="4" id="KW-1185">Reference proteome</keyword>
<feature type="non-terminal residue" evidence="3">
    <location>
        <position position="43"/>
    </location>
</feature>
<feature type="region of interest" description="Disordered" evidence="1">
    <location>
        <begin position="18"/>
        <end position="43"/>
    </location>
</feature>
<proteinExistence type="predicted"/>
<gene>
    <name evidence="3" type="ORF">AK812_SmicGene46175</name>
</gene>
<evidence type="ECO:0000313" key="3">
    <source>
        <dbReference type="EMBL" id="OLP74319.1"/>
    </source>
</evidence>
<dbReference type="AlphaFoldDB" id="A0A1Q9BUH8"/>
<name>A0A1Q9BUH8_SYMMI</name>
<sequence length="43" mass="4657">MVLLLLVMVAAISELQRRLQRPQAAESSPAPASGEVAKRPSER</sequence>
<feature type="compositionally biased region" description="Low complexity" evidence="1">
    <location>
        <begin position="22"/>
        <end position="33"/>
    </location>
</feature>
<evidence type="ECO:0000313" key="4">
    <source>
        <dbReference type="Proteomes" id="UP000186817"/>
    </source>
</evidence>
<protein>
    <submittedName>
        <fullName evidence="3">Uncharacterized protein</fullName>
    </submittedName>
</protein>
<accession>A0A1Q9BUH8</accession>
<feature type="signal peptide" evidence="2">
    <location>
        <begin position="1"/>
        <end position="15"/>
    </location>
</feature>
<evidence type="ECO:0000256" key="1">
    <source>
        <dbReference type="SAM" id="MobiDB-lite"/>
    </source>
</evidence>
<feature type="chain" id="PRO_5012412537" evidence="2">
    <location>
        <begin position="16"/>
        <end position="43"/>
    </location>
</feature>
<organism evidence="3 4">
    <name type="scientific">Symbiodinium microadriaticum</name>
    <name type="common">Dinoflagellate</name>
    <name type="synonym">Zooxanthella microadriatica</name>
    <dbReference type="NCBI Taxonomy" id="2951"/>
    <lineage>
        <taxon>Eukaryota</taxon>
        <taxon>Sar</taxon>
        <taxon>Alveolata</taxon>
        <taxon>Dinophyceae</taxon>
        <taxon>Suessiales</taxon>
        <taxon>Symbiodiniaceae</taxon>
        <taxon>Symbiodinium</taxon>
    </lineage>
</organism>
<evidence type="ECO:0000256" key="2">
    <source>
        <dbReference type="SAM" id="SignalP"/>
    </source>
</evidence>
<comment type="caution">
    <text evidence="3">The sequence shown here is derived from an EMBL/GenBank/DDBJ whole genome shotgun (WGS) entry which is preliminary data.</text>
</comment>
<dbReference type="EMBL" id="LSRX01003908">
    <property type="protein sequence ID" value="OLP74319.1"/>
    <property type="molecule type" value="Genomic_DNA"/>
</dbReference>
<reference evidence="3 4" key="1">
    <citation type="submission" date="2016-02" db="EMBL/GenBank/DDBJ databases">
        <title>Genome analysis of coral dinoflagellate symbionts highlights evolutionary adaptations to a symbiotic lifestyle.</title>
        <authorList>
            <person name="Aranda M."/>
            <person name="Li Y."/>
            <person name="Liew Y.J."/>
            <person name="Baumgarten S."/>
            <person name="Simakov O."/>
            <person name="Wilson M."/>
            <person name="Piel J."/>
            <person name="Ashoor H."/>
            <person name="Bougouffa S."/>
            <person name="Bajic V.B."/>
            <person name="Ryu T."/>
            <person name="Ravasi T."/>
            <person name="Bayer T."/>
            <person name="Micklem G."/>
            <person name="Kim H."/>
            <person name="Bhak J."/>
            <person name="Lajeunesse T.C."/>
            <person name="Voolstra C.R."/>
        </authorList>
    </citation>
    <scope>NUCLEOTIDE SEQUENCE [LARGE SCALE GENOMIC DNA]</scope>
    <source>
        <strain evidence="3 4">CCMP2467</strain>
    </source>
</reference>